<name>A0AAD9JUN5_RIDPI</name>
<dbReference type="EMBL" id="JAODUO010001735">
    <property type="protein sequence ID" value="KAK2159246.1"/>
    <property type="molecule type" value="Genomic_DNA"/>
</dbReference>
<comment type="caution">
    <text evidence="2">The sequence shown here is derived from an EMBL/GenBank/DDBJ whole genome shotgun (WGS) entry which is preliminary data.</text>
</comment>
<reference evidence="2" key="1">
    <citation type="journal article" date="2023" name="Mol. Biol. Evol.">
        <title>Third-Generation Sequencing Reveals the Adaptive Role of the Epigenome in Three Deep-Sea Polychaetes.</title>
        <authorList>
            <person name="Perez M."/>
            <person name="Aroh O."/>
            <person name="Sun Y."/>
            <person name="Lan Y."/>
            <person name="Juniper S.K."/>
            <person name="Young C.R."/>
            <person name="Angers B."/>
            <person name="Qian P.Y."/>
        </authorList>
    </citation>
    <scope>NUCLEOTIDE SEQUENCE</scope>
    <source>
        <strain evidence="2">R07B-5</strain>
    </source>
</reference>
<evidence type="ECO:0000256" key="1">
    <source>
        <dbReference type="SAM" id="SignalP"/>
    </source>
</evidence>
<feature type="chain" id="PRO_5042124849" evidence="1">
    <location>
        <begin position="19"/>
        <end position="146"/>
    </location>
</feature>
<feature type="signal peptide" evidence="1">
    <location>
        <begin position="1"/>
        <end position="18"/>
    </location>
</feature>
<accession>A0AAD9JUN5</accession>
<organism evidence="2 3">
    <name type="scientific">Ridgeia piscesae</name>
    <name type="common">Tubeworm</name>
    <dbReference type="NCBI Taxonomy" id="27915"/>
    <lineage>
        <taxon>Eukaryota</taxon>
        <taxon>Metazoa</taxon>
        <taxon>Spiralia</taxon>
        <taxon>Lophotrochozoa</taxon>
        <taxon>Annelida</taxon>
        <taxon>Polychaeta</taxon>
        <taxon>Sedentaria</taxon>
        <taxon>Canalipalpata</taxon>
        <taxon>Sabellida</taxon>
        <taxon>Siboglinidae</taxon>
        <taxon>Ridgeia</taxon>
    </lineage>
</organism>
<evidence type="ECO:0000313" key="3">
    <source>
        <dbReference type="Proteomes" id="UP001209878"/>
    </source>
</evidence>
<dbReference type="AlphaFoldDB" id="A0AAD9JUN5"/>
<keyword evidence="3" id="KW-1185">Reference proteome</keyword>
<protein>
    <submittedName>
        <fullName evidence="2">Uncharacterized protein</fullName>
    </submittedName>
</protein>
<gene>
    <name evidence="2" type="ORF">NP493_1735g00008</name>
</gene>
<proteinExistence type="predicted"/>
<evidence type="ECO:0000313" key="2">
    <source>
        <dbReference type="EMBL" id="KAK2159246.1"/>
    </source>
</evidence>
<sequence length="146" mass="16527">MEKLCAVWIAILAAVVLGVVDCGALSLPQENENDLELGGTAAEPPRDDKERATWLGYKKLRSSETSDDVDRRASWLPTRDIQSEFKEMVFMSLQELASEGRIDASIVKDTTKPKRGRFQGFCFRKLRNGRYLPYICWKGGEDRVIV</sequence>
<keyword evidence="1" id="KW-0732">Signal</keyword>
<dbReference type="Proteomes" id="UP001209878">
    <property type="component" value="Unassembled WGS sequence"/>
</dbReference>